<name>A0A7G9L6Q7_9FLAO</name>
<sequence>MKKITFLFTILITSVCFSQNLITNGGFEDGALSDWGTLSYTSEAVTSHETMTPRTGSYFATRGLYSAALIQEFAVTPGSTYTVDFYYGYNSEGTYNNPGMFKIRNRTGNTNGAFMDLTPLVADNGANASNSQNYGATWAPPHYTWKQGSFTFVAAADMTLARFQWWNDSNAMAYLDDVSITENTLSVKNFEKFNFSHYPNPTTNELNVSSSKNIEKIEIFNLIGQKVISTLPNINKIKINVSCLNTGVYIIKATINGVTDSFKFIKE</sequence>
<dbReference type="Proteomes" id="UP000515808">
    <property type="component" value="Chromosome"/>
</dbReference>
<dbReference type="Pfam" id="PF18962">
    <property type="entry name" value="Por_Secre_tail"/>
    <property type="match status" value="1"/>
</dbReference>
<dbReference type="EMBL" id="CP060695">
    <property type="protein sequence ID" value="QNM84306.1"/>
    <property type="molecule type" value="Genomic_DNA"/>
</dbReference>
<dbReference type="InterPro" id="IPR026444">
    <property type="entry name" value="Secre_tail"/>
</dbReference>
<evidence type="ECO:0000313" key="4">
    <source>
        <dbReference type="EMBL" id="QNM84306.1"/>
    </source>
</evidence>
<evidence type="ECO:0000256" key="1">
    <source>
        <dbReference type="ARBA" id="ARBA00022729"/>
    </source>
</evidence>
<keyword evidence="5" id="KW-1185">Reference proteome</keyword>
<dbReference type="AlphaFoldDB" id="A0A7G9L6Q7"/>
<dbReference type="InterPro" id="IPR008979">
    <property type="entry name" value="Galactose-bd-like_sf"/>
</dbReference>
<feature type="domain" description="Secretion system C-terminal sorting" evidence="3">
    <location>
        <begin position="198"/>
        <end position="259"/>
    </location>
</feature>
<protein>
    <submittedName>
        <fullName evidence="4">T9SS type A sorting domain-containing protein</fullName>
    </submittedName>
</protein>
<keyword evidence="1 2" id="KW-0732">Signal</keyword>
<dbReference type="SUPFAM" id="SSF49785">
    <property type="entry name" value="Galactose-binding domain-like"/>
    <property type="match status" value="1"/>
</dbReference>
<evidence type="ECO:0000256" key="2">
    <source>
        <dbReference type="SAM" id="SignalP"/>
    </source>
</evidence>
<dbReference type="NCBIfam" id="TIGR04183">
    <property type="entry name" value="Por_Secre_tail"/>
    <property type="match status" value="1"/>
</dbReference>
<feature type="chain" id="PRO_5028978597" evidence="2">
    <location>
        <begin position="19"/>
        <end position="267"/>
    </location>
</feature>
<proteinExistence type="predicted"/>
<dbReference type="RefSeq" id="WP_187481250.1">
    <property type="nucleotide sequence ID" value="NZ_CP060695.1"/>
</dbReference>
<accession>A0A7G9L6Q7</accession>
<dbReference type="KEGG" id="ppec:H9W90_08785"/>
<feature type="signal peptide" evidence="2">
    <location>
        <begin position="1"/>
        <end position="18"/>
    </location>
</feature>
<evidence type="ECO:0000313" key="5">
    <source>
        <dbReference type="Proteomes" id="UP000515808"/>
    </source>
</evidence>
<dbReference type="Gene3D" id="2.60.120.260">
    <property type="entry name" value="Galactose-binding domain-like"/>
    <property type="match status" value="1"/>
</dbReference>
<organism evidence="4 5">
    <name type="scientific">Polaribacter pectinis</name>
    <dbReference type="NCBI Taxonomy" id="2738844"/>
    <lineage>
        <taxon>Bacteria</taxon>
        <taxon>Pseudomonadati</taxon>
        <taxon>Bacteroidota</taxon>
        <taxon>Flavobacteriia</taxon>
        <taxon>Flavobacteriales</taxon>
        <taxon>Flavobacteriaceae</taxon>
    </lineage>
</organism>
<gene>
    <name evidence="4" type="ORF">H9W90_08785</name>
</gene>
<reference evidence="4 5" key="1">
    <citation type="submission" date="2020-08" db="EMBL/GenBank/DDBJ databases">
        <title>Polaribacter sp. L12M9 isolated from gut of the Korean scallop.</title>
        <authorList>
            <person name="Jeong Y.S."/>
        </authorList>
    </citation>
    <scope>NUCLEOTIDE SEQUENCE [LARGE SCALE GENOMIC DNA]</scope>
    <source>
        <strain evidence="4 5">L12M9</strain>
    </source>
</reference>
<evidence type="ECO:0000259" key="3">
    <source>
        <dbReference type="Pfam" id="PF18962"/>
    </source>
</evidence>